<comment type="caution">
    <text evidence="2">The sequence shown here is derived from an EMBL/GenBank/DDBJ whole genome shotgun (WGS) entry which is preliminary data.</text>
</comment>
<evidence type="ECO:0000313" key="2">
    <source>
        <dbReference type="EMBL" id="RZT68363.1"/>
    </source>
</evidence>
<protein>
    <submittedName>
        <fullName evidence="2">Uncharacterized protein</fullName>
    </submittedName>
</protein>
<evidence type="ECO:0000256" key="1">
    <source>
        <dbReference type="SAM" id="MobiDB-lite"/>
    </source>
</evidence>
<dbReference type="AlphaFoldDB" id="A0A4Q7U4A6"/>
<sequence length="235" mass="25047">MLRHHCQGYQRPLLGHSAPLAQASVNPHSSISLQVRVTSVHDPCPGPRASSRRSCSTAGSAQSVRSSTSTCRYRARSRSTSLCNREARPVGRFTSSDCGNPVGRRQAIQTLRTAGCVSSSCFRSWMVSCQRARAVFRVVQPRRSAPQSIPRDGTCSRSASVCGACGKGSPRTRNEMGTQVSSEGRVSTVSPTRLPGTPSAGCGSAAQRSPTLRSRCSPRARPAVERDFNVSGVAE</sequence>
<feature type="compositionally biased region" description="Polar residues" evidence="1">
    <location>
        <begin position="52"/>
        <end position="61"/>
    </location>
</feature>
<reference evidence="2 3" key="1">
    <citation type="journal article" date="2015" name="Stand. Genomic Sci.">
        <title>Genomic Encyclopedia of Bacterial and Archaeal Type Strains, Phase III: the genomes of soil and plant-associated and newly described type strains.</title>
        <authorList>
            <person name="Whitman W.B."/>
            <person name="Woyke T."/>
            <person name="Klenk H.P."/>
            <person name="Zhou Y."/>
            <person name="Lilburn T.G."/>
            <person name="Beck B.J."/>
            <person name="De Vos P."/>
            <person name="Vandamme P."/>
            <person name="Eisen J.A."/>
            <person name="Garrity G."/>
            <person name="Hugenholtz P."/>
            <person name="Kyrpides N.C."/>
        </authorList>
    </citation>
    <scope>NUCLEOTIDE SEQUENCE [LARGE SCALE GENOMIC DNA]</scope>
    <source>
        <strain evidence="2 3">RF6</strain>
    </source>
</reference>
<feature type="region of interest" description="Disordered" evidence="1">
    <location>
        <begin position="42"/>
        <end position="61"/>
    </location>
</feature>
<keyword evidence="3" id="KW-1185">Reference proteome</keyword>
<feature type="region of interest" description="Disordered" evidence="1">
    <location>
        <begin position="166"/>
        <end position="235"/>
    </location>
</feature>
<name>A0A4Q7U4A6_9MICO</name>
<feature type="compositionally biased region" description="Polar residues" evidence="1">
    <location>
        <begin position="175"/>
        <end position="191"/>
    </location>
</feature>
<dbReference type="Proteomes" id="UP000291832">
    <property type="component" value="Unassembled WGS sequence"/>
</dbReference>
<evidence type="ECO:0000313" key="3">
    <source>
        <dbReference type="Proteomes" id="UP000291832"/>
    </source>
</evidence>
<gene>
    <name evidence="2" type="ORF">EV139_0086</name>
</gene>
<accession>A0A4Q7U4A6</accession>
<organism evidence="2 3">
    <name type="scientific">Leucobacter luti</name>
    <dbReference type="NCBI Taxonomy" id="340320"/>
    <lineage>
        <taxon>Bacteria</taxon>
        <taxon>Bacillati</taxon>
        <taxon>Actinomycetota</taxon>
        <taxon>Actinomycetes</taxon>
        <taxon>Micrococcales</taxon>
        <taxon>Microbacteriaceae</taxon>
        <taxon>Leucobacter</taxon>
    </lineage>
</organism>
<proteinExistence type="predicted"/>
<dbReference type="EMBL" id="SHKI01000002">
    <property type="protein sequence ID" value="RZT68363.1"/>
    <property type="molecule type" value="Genomic_DNA"/>
</dbReference>